<dbReference type="EMBL" id="LR796986">
    <property type="protein sequence ID" value="CAB4180047.1"/>
    <property type="molecule type" value="Genomic_DNA"/>
</dbReference>
<proteinExistence type="predicted"/>
<sequence>MNYSELSSAIQTYTENNFPKITLADSSTVSSTTQINRFIQQAEQRIYNSVQFPSLRKNVIGTITASNKYLSCPEDFLAPYSLAVFSGSGPYTFLLNKDVNFMREAYPTPTDTGTPKYYALFGPTTTAGPPSLPTNELSFILGPTPDATYSAELHYYYYPESITTAGTTWLGDNFDTVLLYGSLVEAYTYMKGEQDLVVLYDTKYKEALALAKRLGDGLERQDSYRSGQYRQAVT</sequence>
<dbReference type="InterPro" id="IPR056209">
    <property type="entry name" value="SU10_adaptor"/>
</dbReference>
<accession>A0A6J5QC98</accession>
<evidence type="ECO:0000313" key="1">
    <source>
        <dbReference type="EMBL" id="CAB4180047.1"/>
    </source>
</evidence>
<protein>
    <submittedName>
        <fullName evidence="1">Uncharacterized protein</fullName>
    </submittedName>
</protein>
<dbReference type="Pfam" id="PF24175">
    <property type="entry name" value="SU10_adaptor"/>
    <property type="match status" value="1"/>
</dbReference>
<reference evidence="1" key="1">
    <citation type="submission" date="2020-05" db="EMBL/GenBank/DDBJ databases">
        <authorList>
            <person name="Chiriac C."/>
            <person name="Salcher M."/>
            <person name="Ghai R."/>
            <person name="Kavagutti S V."/>
        </authorList>
    </citation>
    <scope>NUCLEOTIDE SEQUENCE</scope>
</reference>
<organism evidence="1">
    <name type="scientific">uncultured Caudovirales phage</name>
    <dbReference type="NCBI Taxonomy" id="2100421"/>
    <lineage>
        <taxon>Viruses</taxon>
        <taxon>Duplodnaviria</taxon>
        <taxon>Heunggongvirae</taxon>
        <taxon>Uroviricota</taxon>
        <taxon>Caudoviricetes</taxon>
        <taxon>Peduoviridae</taxon>
        <taxon>Maltschvirus</taxon>
        <taxon>Maltschvirus maltsch</taxon>
    </lineage>
</organism>
<gene>
    <name evidence="1" type="ORF">UFOVP1049_4</name>
</gene>
<name>A0A6J5QC98_9CAUD</name>